<evidence type="ECO:0000313" key="3">
    <source>
        <dbReference type="Proteomes" id="UP001595075"/>
    </source>
</evidence>
<accession>A0ABR4CGE4</accession>
<dbReference type="EMBL" id="JAZHXI010000008">
    <property type="protein sequence ID" value="KAL2069039.1"/>
    <property type="molecule type" value="Genomic_DNA"/>
</dbReference>
<gene>
    <name evidence="2" type="ORF">VTL71DRAFT_15377</name>
</gene>
<dbReference type="Proteomes" id="UP001595075">
    <property type="component" value="Unassembled WGS sequence"/>
</dbReference>
<evidence type="ECO:0000256" key="1">
    <source>
        <dbReference type="SAM" id="MobiDB-lite"/>
    </source>
</evidence>
<name>A0ABR4CGE4_9HELO</name>
<proteinExistence type="predicted"/>
<keyword evidence="3" id="KW-1185">Reference proteome</keyword>
<protein>
    <submittedName>
        <fullName evidence="2">Uncharacterized protein</fullName>
    </submittedName>
</protein>
<evidence type="ECO:0000313" key="2">
    <source>
        <dbReference type="EMBL" id="KAL2069039.1"/>
    </source>
</evidence>
<feature type="region of interest" description="Disordered" evidence="1">
    <location>
        <begin position="60"/>
        <end position="98"/>
    </location>
</feature>
<feature type="compositionally biased region" description="Pro residues" evidence="1">
    <location>
        <begin position="61"/>
        <end position="73"/>
    </location>
</feature>
<reference evidence="2 3" key="1">
    <citation type="journal article" date="2024" name="Commun. Biol.">
        <title>Comparative genomic analysis of thermophilic fungi reveals convergent evolutionary adaptations and gene losses.</title>
        <authorList>
            <person name="Steindorff A.S."/>
            <person name="Aguilar-Pontes M.V."/>
            <person name="Robinson A.J."/>
            <person name="Andreopoulos B."/>
            <person name="LaButti K."/>
            <person name="Kuo A."/>
            <person name="Mondo S."/>
            <person name="Riley R."/>
            <person name="Otillar R."/>
            <person name="Haridas S."/>
            <person name="Lipzen A."/>
            <person name="Grimwood J."/>
            <person name="Schmutz J."/>
            <person name="Clum A."/>
            <person name="Reid I.D."/>
            <person name="Moisan M.C."/>
            <person name="Butler G."/>
            <person name="Nguyen T.T.M."/>
            <person name="Dewar K."/>
            <person name="Conant G."/>
            <person name="Drula E."/>
            <person name="Henrissat B."/>
            <person name="Hansel C."/>
            <person name="Singer S."/>
            <person name="Hutchinson M.I."/>
            <person name="de Vries R.P."/>
            <person name="Natvig D.O."/>
            <person name="Powell A.J."/>
            <person name="Tsang A."/>
            <person name="Grigoriev I.V."/>
        </authorList>
    </citation>
    <scope>NUCLEOTIDE SEQUENCE [LARGE SCALE GENOMIC DNA]</scope>
    <source>
        <strain evidence="2 3">CBS 494.80</strain>
    </source>
</reference>
<organism evidence="2 3">
    <name type="scientific">Oculimacula yallundae</name>
    <dbReference type="NCBI Taxonomy" id="86028"/>
    <lineage>
        <taxon>Eukaryota</taxon>
        <taxon>Fungi</taxon>
        <taxon>Dikarya</taxon>
        <taxon>Ascomycota</taxon>
        <taxon>Pezizomycotina</taxon>
        <taxon>Leotiomycetes</taxon>
        <taxon>Helotiales</taxon>
        <taxon>Ploettnerulaceae</taxon>
        <taxon>Oculimacula</taxon>
    </lineage>
</organism>
<sequence>MGNVRVKFRNTSNSEEDQLSTLPCPLWERMPRFICPGIEFPGRGQRSSHCCPPLLACSPTQPGPKPLFSPPRYPDLSTTSNPRSSPAPPRPPVQFLSGSCTIPKKSPLSLNCSSLPRSLNTHLSLLTNRSLRHFDSKTNRPDQTPQTSQTTIPFLLDI</sequence>
<comment type="caution">
    <text evidence="2">The sequence shown here is derived from an EMBL/GenBank/DDBJ whole genome shotgun (WGS) entry which is preliminary data.</text>
</comment>